<evidence type="ECO:0000313" key="1">
    <source>
        <dbReference type="EMBL" id="KKL29058.1"/>
    </source>
</evidence>
<reference evidence="1" key="1">
    <citation type="journal article" date="2015" name="Nature">
        <title>Complex archaea that bridge the gap between prokaryotes and eukaryotes.</title>
        <authorList>
            <person name="Spang A."/>
            <person name="Saw J.H."/>
            <person name="Jorgensen S.L."/>
            <person name="Zaremba-Niedzwiedzka K."/>
            <person name="Martijn J."/>
            <person name="Lind A.E."/>
            <person name="van Eijk R."/>
            <person name="Schleper C."/>
            <person name="Guy L."/>
            <person name="Ettema T.J."/>
        </authorList>
    </citation>
    <scope>NUCLEOTIDE SEQUENCE</scope>
</reference>
<comment type="caution">
    <text evidence="1">The sequence shown here is derived from an EMBL/GenBank/DDBJ whole genome shotgun (WGS) entry which is preliminary data.</text>
</comment>
<protein>
    <submittedName>
        <fullName evidence="1">Uncharacterized protein</fullName>
    </submittedName>
</protein>
<gene>
    <name evidence="1" type="ORF">LCGC14_2368920</name>
</gene>
<feature type="non-terminal residue" evidence="1">
    <location>
        <position position="78"/>
    </location>
</feature>
<sequence length="78" mass="9154">MTYDQFMEEIQKYYGPYLGTSKVGNYVIGYLQRDIDETKLDRLFRFVTYHHPFCFGAPGIAEIEKSISEALYKKKGED</sequence>
<accession>A0A0F9EZ13</accession>
<dbReference type="AlphaFoldDB" id="A0A0F9EZ13"/>
<dbReference type="EMBL" id="LAZR01034877">
    <property type="protein sequence ID" value="KKL29058.1"/>
    <property type="molecule type" value="Genomic_DNA"/>
</dbReference>
<name>A0A0F9EZ13_9ZZZZ</name>
<organism evidence="1">
    <name type="scientific">marine sediment metagenome</name>
    <dbReference type="NCBI Taxonomy" id="412755"/>
    <lineage>
        <taxon>unclassified sequences</taxon>
        <taxon>metagenomes</taxon>
        <taxon>ecological metagenomes</taxon>
    </lineage>
</organism>
<proteinExistence type="predicted"/>